<dbReference type="GO" id="GO:0003924">
    <property type="term" value="F:GTPase activity"/>
    <property type="evidence" value="ECO:0007669"/>
    <property type="project" value="InterPro"/>
</dbReference>
<organism evidence="3 4">
    <name type="scientific">Artemia franciscana</name>
    <name type="common">Brine shrimp</name>
    <name type="synonym">Artemia sanfranciscana</name>
    <dbReference type="NCBI Taxonomy" id="6661"/>
    <lineage>
        <taxon>Eukaryota</taxon>
        <taxon>Metazoa</taxon>
        <taxon>Ecdysozoa</taxon>
        <taxon>Arthropoda</taxon>
        <taxon>Crustacea</taxon>
        <taxon>Branchiopoda</taxon>
        <taxon>Anostraca</taxon>
        <taxon>Artemiidae</taxon>
        <taxon>Artemia</taxon>
    </lineage>
</organism>
<evidence type="ECO:0000256" key="1">
    <source>
        <dbReference type="SAM" id="MobiDB-lite"/>
    </source>
</evidence>
<feature type="region of interest" description="Disordered" evidence="1">
    <location>
        <begin position="163"/>
        <end position="190"/>
    </location>
</feature>
<feature type="domain" description="GED" evidence="2">
    <location>
        <begin position="280"/>
        <end position="371"/>
    </location>
</feature>
<accession>A0AA88HPM0</accession>
<dbReference type="GO" id="GO:0008017">
    <property type="term" value="F:microtubule binding"/>
    <property type="evidence" value="ECO:0007669"/>
    <property type="project" value="TreeGrafter"/>
</dbReference>
<keyword evidence="4" id="KW-1185">Reference proteome</keyword>
<dbReference type="GO" id="GO:0005874">
    <property type="term" value="C:microtubule"/>
    <property type="evidence" value="ECO:0007669"/>
    <property type="project" value="TreeGrafter"/>
</dbReference>
<feature type="non-terminal residue" evidence="3">
    <location>
        <position position="1"/>
    </location>
</feature>
<dbReference type="GO" id="GO:0016559">
    <property type="term" value="P:peroxisome fission"/>
    <property type="evidence" value="ECO:0007669"/>
    <property type="project" value="TreeGrafter"/>
</dbReference>
<feature type="compositionally biased region" description="Low complexity" evidence="1">
    <location>
        <begin position="244"/>
        <end position="258"/>
    </location>
</feature>
<dbReference type="Pfam" id="PF01031">
    <property type="entry name" value="Dynamin_M"/>
    <property type="match status" value="1"/>
</dbReference>
<evidence type="ECO:0000313" key="3">
    <source>
        <dbReference type="EMBL" id="KAK2713315.1"/>
    </source>
</evidence>
<dbReference type="GO" id="GO:0016020">
    <property type="term" value="C:membrane"/>
    <property type="evidence" value="ECO:0007669"/>
    <property type="project" value="TreeGrafter"/>
</dbReference>
<dbReference type="GO" id="GO:0048312">
    <property type="term" value="P:intracellular distribution of mitochondria"/>
    <property type="evidence" value="ECO:0007669"/>
    <property type="project" value="TreeGrafter"/>
</dbReference>
<gene>
    <name evidence="3" type="ORF">QYM36_009246</name>
</gene>
<proteinExistence type="predicted"/>
<dbReference type="Gene3D" id="1.20.120.1240">
    <property type="entry name" value="Dynamin, middle domain"/>
    <property type="match status" value="1"/>
</dbReference>
<dbReference type="Pfam" id="PF02212">
    <property type="entry name" value="GED"/>
    <property type="match status" value="1"/>
</dbReference>
<dbReference type="PROSITE" id="PS51388">
    <property type="entry name" value="GED"/>
    <property type="match status" value="1"/>
</dbReference>
<evidence type="ECO:0000259" key="2">
    <source>
        <dbReference type="PROSITE" id="PS51388"/>
    </source>
</evidence>
<dbReference type="GO" id="GO:0005739">
    <property type="term" value="C:mitochondrion"/>
    <property type="evidence" value="ECO:0007669"/>
    <property type="project" value="TreeGrafter"/>
</dbReference>
<evidence type="ECO:0000313" key="4">
    <source>
        <dbReference type="Proteomes" id="UP001187531"/>
    </source>
</evidence>
<dbReference type="GO" id="GO:0006897">
    <property type="term" value="P:endocytosis"/>
    <property type="evidence" value="ECO:0007669"/>
    <property type="project" value="TreeGrafter"/>
</dbReference>
<dbReference type="SMART" id="SM00302">
    <property type="entry name" value="GED"/>
    <property type="match status" value="1"/>
</dbReference>
<dbReference type="InterPro" id="IPR022812">
    <property type="entry name" value="Dynamin"/>
</dbReference>
<dbReference type="GO" id="GO:0005525">
    <property type="term" value="F:GTP binding"/>
    <property type="evidence" value="ECO:0007669"/>
    <property type="project" value="InterPro"/>
</dbReference>
<name>A0AA88HPM0_ARTSF</name>
<dbReference type="InterPro" id="IPR020850">
    <property type="entry name" value="GED_dom"/>
</dbReference>
<feature type="region of interest" description="Disordered" evidence="1">
    <location>
        <begin position="233"/>
        <end position="270"/>
    </location>
</feature>
<dbReference type="GO" id="GO:0000266">
    <property type="term" value="P:mitochondrial fission"/>
    <property type="evidence" value="ECO:0007669"/>
    <property type="project" value="TreeGrafter"/>
</dbReference>
<dbReference type="AlphaFoldDB" id="A0AA88HPM0"/>
<sequence length="567" mass="63535">MRTISNLITNAFGGARISYIFHETFGKTLDCINALSDLTQFDILTAIRNSSGPRPAIFVPEIAFELLVQRQIRKLEEPSLRCVELVHEELQRIVQHCGTEIQTDMMRFPVLHDKIKDVITALLRKRLPPTNEMVENMIAIELAYINTRHPDFHPQAVAAATFANSDEGTIPKRSNPTKRHTDSFAPSQTTGNIIINGVDVPKEPLKGQIYDASSISQSSGSWFSKILPSGIGPATNGSRTTAQTVPTSSNPSPVSGSPQRTPTSATSHERQLFDKEKNDCDMIECLIKSYFGILRKQIQDAVPKIIMYSLVNHMKNSLQSELVTHLCKAEQIDLLLAESEHVAARRREASEGLQIEKEVSAKCSVEDVKKHATKSLKVEFENLSEKLKNEIKSKATANDIVEDLVMKQKNLVVFGLQEDPNCSIKKSQNEVDLKLLNQVILQNCPVKCSFTVRLGRLNNGKCRPIKLFFRHVQEPTRFRDDSNPSVLDLVITKSPDDVRNIEILPPLGKSDHTVLKLSSKSSGDDPTPQKQTLKYNYTKGDYESFGNFILSPCITEQLRENKYNVNE</sequence>
<dbReference type="EMBL" id="JAVRJZ010000014">
    <property type="protein sequence ID" value="KAK2713315.1"/>
    <property type="molecule type" value="Genomic_DNA"/>
</dbReference>
<comment type="caution">
    <text evidence="3">The sequence shown here is derived from an EMBL/GenBank/DDBJ whole genome shotgun (WGS) entry which is preliminary data.</text>
</comment>
<dbReference type="InterPro" id="IPR000375">
    <property type="entry name" value="Dynamin_stalk"/>
</dbReference>
<dbReference type="PANTHER" id="PTHR11566">
    <property type="entry name" value="DYNAMIN"/>
    <property type="match status" value="1"/>
</dbReference>
<dbReference type="PANTHER" id="PTHR11566:SF21">
    <property type="entry name" value="DYNAMIN RELATED PROTEIN 1, ISOFORM A"/>
    <property type="match status" value="1"/>
</dbReference>
<protein>
    <recommendedName>
        <fullName evidence="2">GED domain-containing protein</fullName>
    </recommendedName>
</protein>
<reference evidence="3" key="1">
    <citation type="submission" date="2023-07" db="EMBL/GenBank/DDBJ databases">
        <title>Chromosome-level genome assembly of Artemia franciscana.</title>
        <authorList>
            <person name="Jo E."/>
        </authorList>
    </citation>
    <scope>NUCLEOTIDE SEQUENCE</scope>
    <source>
        <tissue evidence="3">Whole body</tissue>
    </source>
</reference>
<dbReference type="Proteomes" id="UP001187531">
    <property type="component" value="Unassembled WGS sequence"/>
</dbReference>
<dbReference type="InterPro" id="IPR003130">
    <property type="entry name" value="GED"/>
</dbReference>